<keyword evidence="2" id="KW-0408">Iron</keyword>
<evidence type="ECO:0000259" key="4">
    <source>
        <dbReference type="Pfam" id="PF02678"/>
    </source>
</evidence>
<keyword evidence="7" id="KW-1185">Reference proteome</keyword>
<feature type="binding site" evidence="2">
    <location>
        <position position="104"/>
    </location>
    <ligand>
        <name>Fe cation</name>
        <dbReference type="ChEBI" id="CHEBI:24875"/>
    </ligand>
</feature>
<dbReference type="GO" id="GO:0046872">
    <property type="term" value="F:metal ion binding"/>
    <property type="evidence" value="ECO:0007669"/>
    <property type="project" value="UniProtKB-KW"/>
</dbReference>
<dbReference type="EMBL" id="VLPL01000004">
    <property type="protein sequence ID" value="TSJ44986.1"/>
    <property type="molecule type" value="Genomic_DNA"/>
</dbReference>
<dbReference type="OrthoDB" id="321327at2"/>
<feature type="binding site" evidence="2">
    <location>
        <position position="102"/>
    </location>
    <ligand>
        <name>Fe cation</name>
        <dbReference type="ChEBI" id="CHEBI:24875"/>
    </ligand>
</feature>
<dbReference type="InterPro" id="IPR012093">
    <property type="entry name" value="Pirin"/>
</dbReference>
<comment type="caution">
    <text evidence="6">The sequence shown here is derived from an EMBL/GenBank/DDBJ whole genome shotgun (WGS) entry which is preliminary data.</text>
</comment>
<evidence type="ECO:0000259" key="5">
    <source>
        <dbReference type="Pfam" id="PF17954"/>
    </source>
</evidence>
<dbReference type="RefSeq" id="WP_144333107.1">
    <property type="nucleotide sequence ID" value="NZ_VLPL01000004.1"/>
</dbReference>
<evidence type="ECO:0000256" key="2">
    <source>
        <dbReference type="PIRSR" id="PIRSR006232-1"/>
    </source>
</evidence>
<dbReference type="SUPFAM" id="SSF51182">
    <property type="entry name" value="RmlC-like cupins"/>
    <property type="match status" value="1"/>
</dbReference>
<reference evidence="6 7" key="1">
    <citation type="submission" date="2019-07" db="EMBL/GenBank/DDBJ databases">
        <authorList>
            <person name="Huq M.A."/>
        </authorList>
    </citation>
    <scope>NUCLEOTIDE SEQUENCE [LARGE SCALE GENOMIC DNA]</scope>
    <source>
        <strain evidence="6 7">MAH-3</strain>
    </source>
</reference>
<keyword evidence="2" id="KW-0479">Metal-binding</keyword>
<dbReference type="InterPro" id="IPR041602">
    <property type="entry name" value="Quercetinase_C"/>
</dbReference>
<name>A0A556MYJ6_9FLAO</name>
<feature type="binding site" evidence="2">
    <location>
        <position position="60"/>
    </location>
    <ligand>
        <name>Fe cation</name>
        <dbReference type="ChEBI" id="CHEBI:24875"/>
    </ligand>
</feature>
<evidence type="ECO:0000256" key="1">
    <source>
        <dbReference type="ARBA" id="ARBA00008416"/>
    </source>
</evidence>
<proteinExistence type="inferred from homology"/>
<dbReference type="CDD" id="cd02910">
    <property type="entry name" value="cupin_Yhhw_N"/>
    <property type="match status" value="1"/>
</dbReference>
<feature type="binding site" evidence="2">
    <location>
        <position position="58"/>
    </location>
    <ligand>
        <name>Fe cation</name>
        <dbReference type="ChEBI" id="CHEBI:24875"/>
    </ligand>
</feature>
<gene>
    <name evidence="6" type="ORF">FO442_10345</name>
</gene>
<dbReference type="PANTHER" id="PTHR43212:SF3">
    <property type="entry name" value="QUERCETIN 2,3-DIOXYGENASE"/>
    <property type="match status" value="1"/>
</dbReference>
<dbReference type="InterPro" id="IPR014710">
    <property type="entry name" value="RmlC-like_jellyroll"/>
</dbReference>
<dbReference type="Pfam" id="PF17954">
    <property type="entry name" value="Pirin_C_2"/>
    <property type="match status" value="1"/>
</dbReference>
<sequence>MKTIFHSESSRGHANHGWLNAKHSFSFASWYNPERVHFGTLRVLNDDTVAPGMGFGTHPHDNMEIITIPLEGAIAHKDSMGNSATITAGEIQVMSAGTGVQHSEFNPNEDQDLKLFQIWLFPNKRNVEPRYDQQKIAVDEHLNEFVQILSPNKDDAGVWIHQDAWFHMGKFTEDKTLTYALKNPNNGMYVMQVEGSSVIDGQQLNRRDALGIMETSSVTLHITKGSTLLLMEIPMEVKL</sequence>
<feature type="domain" description="Quercetin 2,3-dioxygenase C-terminal cupin" evidence="5">
    <location>
        <begin position="148"/>
        <end position="233"/>
    </location>
</feature>
<dbReference type="Pfam" id="PF02678">
    <property type="entry name" value="Pirin"/>
    <property type="match status" value="1"/>
</dbReference>
<dbReference type="InterPro" id="IPR003829">
    <property type="entry name" value="Pirin_N_dom"/>
</dbReference>
<dbReference type="Proteomes" id="UP000316008">
    <property type="component" value="Unassembled WGS sequence"/>
</dbReference>
<evidence type="ECO:0000313" key="7">
    <source>
        <dbReference type="Proteomes" id="UP000316008"/>
    </source>
</evidence>
<dbReference type="AlphaFoldDB" id="A0A556MYJ6"/>
<feature type="domain" description="Pirin N-terminal" evidence="4">
    <location>
        <begin position="10"/>
        <end position="120"/>
    </location>
</feature>
<organism evidence="6 7">
    <name type="scientific">Fluviicola chungangensis</name>
    <dbReference type="NCBI Taxonomy" id="2597671"/>
    <lineage>
        <taxon>Bacteria</taxon>
        <taxon>Pseudomonadati</taxon>
        <taxon>Bacteroidota</taxon>
        <taxon>Flavobacteriia</taxon>
        <taxon>Flavobacteriales</taxon>
        <taxon>Crocinitomicaceae</taxon>
        <taxon>Fluviicola</taxon>
    </lineage>
</organism>
<dbReference type="PIRSF" id="PIRSF006232">
    <property type="entry name" value="Pirin"/>
    <property type="match status" value="1"/>
</dbReference>
<comment type="similarity">
    <text evidence="1 3">Belongs to the pirin family.</text>
</comment>
<dbReference type="InterPro" id="IPR011051">
    <property type="entry name" value="RmlC_Cupin_sf"/>
</dbReference>
<dbReference type="Gene3D" id="2.60.120.10">
    <property type="entry name" value="Jelly Rolls"/>
    <property type="match status" value="2"/>
</dbReference>
<comment type="cofactor">
    <cofactor evidence="2">
        <name>Fe cation</name>
        <dbReference type="ChEBI" id="CHEBI:24875"/>
    </cofactor>
    <text evidence="2">Binds 1 Fe cation per subunit.</text>
</comment>
<dbReference type="PANTHER" id="PTHR43212">
    <property type="entry name" value="QUERCETIN 2,3-DIOXYGENASE"/>
    <property type="match status" value="1"/>
</dbReference>
<evidence type="ECO:0000313" key="6">
    <source>
        <dbReference type="EMBL" id="TSJ44986.1"/>
    </source>
</evidence>
<evidence type="ECO:0000256" key="3">
    <source>
        <dbReference type="RuleBase" id="RU003457"/>
    </source>
</evidence>
<accession>A0A556MYJ6</accession>
<protein>
    <submittedName>
        <fullName evidence="6">Pirin family protein</fullName>
    </submittedName>
</protein>